<dbReference type="Proteomes" id="UP000696280">
    <property type="component" value="Unassembled WGS sequence"/>
</dbReference>
<proteinExistence type="predicted"/>
<accession>A0A9N9KZF9</accession>
<evidence type="ECO:0000313" key="2">
    <source>
        <dbReference type="Proteomes" id="UP000696280"/>
    </source>
</evidence>
<keyword evidence="2" id="KW-1185">Reference proteome</keyword>
<organism evidence="1 2">
    <name type="scientific">Hymenoscyphus fraxineus</name>
    <dbReference type="NCBI Taxonomy" id="746836"/>
    <lineage>
        <taxon>Eukaryota</taxon>
        <taxon>Fungi</taxon>
        <taxon>Dikarya</taxon>
        <taxon>Ascomycota</taxon>
        <taxon>Pezizomycotina</taxon>
        <taxon>Leotiomycetes</taxon>
        <taxon>Helotiales</taxon>
        <taxon>Helotiaceae</taxon>
        <taxon>Hymenoscyphus</taxon>
    </lineage>
</organism>
<reference evidence="1" key="1">
    <citation type="submission" date="2021-07" db="EMBL/GenBank/DDBJ databases">
        <authorList>
            <person name="Durling M."/>
        </authorList>
    </citation>
    <scope>NUCLEOTIDE SEQUENCE</scope>
</reference>
<name>A0A9N9KZF9_9HELO</name>
<dbReference type="AlphaFoldDB" id="A0A9N9KZF9"/>
<comment type="caution">
    <text evidence="1">The sequence shown here is derived from an EMBL/GenBank/DDBJ whole genome shotgun (WGS) entry which is preliminary data.</text>
</comment>
<sequence length="135" mass="15351">MYMIGAHNRQCMKDVRVQWSEIGRGSANNAAALLGECKKMRNLKIVLGPESALGARGQLKFDLFQTPRTSVPGLIRGMNHVQIEVTWKRTLYHMPSLPPGSIERITERILRSGYKRKMRIQEKSELVFVEETGNP</sequence>
<evidence type="ECO:0000313" key="1">
    <source>
        <dbReference type="EMBL" id="CAG8954282.1"/>
    </source>
</evidence>
<dbReference type="OrthoDB" id="2951834at2759"/>
<gene>
    <name evidence="1" type="ORF">HYFRA_00005903</name>
</gene>
<dbReference type="EMBL" id="CAJVRL010000056">
    <property type="protein sequence ID" value="CAG8954282.1"/>
    <property type="molecule type" value="Genomic_DNA"/>
</dbReference>
<protein>
    <submittedName>
        <fullName evidence="1">Uncharacterized protein</fullName>
    </submittedName>
</protein>